<dbReference type="InterPro" id="IPR018060">
    <property type="entry name" value="HTH_AraC"/>
</dbReference>
<comment type="caution">
    <text evidence="4">The sequence shown here is derived from an EMBL/GenBank/DDBJ whole genome shotgun (WGS) entry which is preliminary data.</text>
</comment>
<evidence type="ECO:0000259" key="3">
    <source>
        <dbReference type="PROSITE" id="PS01124"/>
    </source>
</evidence>
<dbReference type="InterPro" id="IPR053142">
    <property type="entry name" value="PchR_regulatory_protein"/>
</dbReference>
<dbReference type="SUPFAM" id="SSF46689">
    <property type="entry name" value="Homeodomain-like"/>
    <property type="match status" value="2"/>
</dbReference>
<organism evidence="4 5">
    <name type="scientific">Alcanivorax xiamenensis</name>
    <dbReference type="NCBI Taxonomy" id="1177156"/>
    <lineage>
        <taxon>Bacteria</taxon>
        <taxon>Pseudomonadati</taxon>
        <taxon>Pseudomonadota</taxon>
        <taxon>Gammaproteobacteria</taxon>
        <taxon>Oceanospirillales</taxon>
        <taxon>Alcanivoracaceae</taxon>
        <taxon>Alcanivorax</taxon>
    </lineage>
</organism>
<proteinExistence type="predicted"/>
<evidence type="ECO:0000313" key="5">
    <source>
        <dbReference type="Proteomes" id="UP000771797"/>
    </source>
</evidence>
<name>A0ABQ6Y6H0_9GAMM</name>
<dbReference type="EMBL" id="AQPF01000023">
    <property type="protein sequence ID" value="KAF0804945.1"/>
    <property type="molecule type" value="Genomic_DNA"/>
</dbReference>
<dbReference type="PANTHER" id="PTHR47893:SF1">
    <property type="entry name" value="REGULATORY PROTEIN PCHR"/>
    <property type="match status" value="1"/>
</dbReference>
<gene>
    <name evidence="4" type="ORF">A6D6_02709</name>
</gene>
<keyword evidence="5" id="KW-1185">Reference proteome</keyword>
<sequence length="318" mass="35576">MTYPINATARRFSLAALNELGARYGVDYRLVERSAGGAGVLEGEVDQQALDFGGTLVLSRVRSLQAYQARSKTEFCLSVAVLMQGEAMIGTEQGRRHRLAGDLAITMLDRGDTSILAEHPRAPTLQGLNLSLRDPDGLGDERLQERLWGLRRVGRTRLTTWRMPSYLQQSLLTLMNGTWRGDLAALHREGVALQLLAHALSGLDTADHTPTLSARDRRLLQRVFERLQEQPEREHSLASLAALACMSPSALRAKFPQAYGQTVFACLRERRLTLARQYLEQGVSVQQAAHFVGYRHASNFTTAFRAHFGMPPRQWLRR</sequence>
<dbReference type="Gene3D" id="1.10.10.60">
    <property type="entry name" value="Homeodomain-like"/>
    <property type="match status" value="1"/>
</dbReference>
<dbReference type="PANTHER" id="PTHR47893">
    <property type="entry name" value="REGULATORY PROTEIN PCHR"/>
    <property type="match status" value="1"/>
</dbReference>
<evidence type="ECO:0000256" key="1">
    <source>
        <dbReference type="ARBA" id="ARBA00023015"/>
    </source>
</evidence>
<dbReference type="RefSeq" id="WP_097057826.1">
    <property type="nucleotide sequence ID" value="NZ_AQPF01000023.1"/>
</dbReference>
<accession>A0ABQ6Y6H0</accession>
<dbReference type="Proteomes" id="UP000771797">
    <property type="component" value="Unassembled WGS sequence"/>
</dbReference>
<feature type="domain" description="HTH araC/xylS-type" evidence="3">
    <location>
        <begin position="221"/>
        <end position="318"/>
    </location>
</feature>
<keyword evidence="2" id="KW-0804">Transcription</keyword>
<dbReference type="InterPro" id="IPR009057">
    <property type="entry name" value="Homeodomain-like_sf"/>
</dbReference>
<dbReference type="Pfam" id="PF12833">
    <property type="entry name" value="HTH_18"/>
    <property type="match status" value="1"/>
</dbReference>
<dbReference type="PROSITE" id="PS01124">
    <property type="entry name" value="HTH_ARAC_FAMILY_2"/>
    <property type="match status" value="1"/>
</dbReference>
<evidence type="ECO:0000256" key="2">
    <source>
        <dbReference type="ARBA" id="ARBA00023163"/>
    </source>
</evidence>
<dbReference type="SMART" id="SM00342">
    <property type="entry name" value="HTH_ARAC"/>
    <property type="match status" value="1"/>
</dbReference>
<evidence type="ECO:0000313" key="4">
    <source>
        <dbReference type="EMBL" id="KAF0804945.1"/>
    </source>
</evidence>
<reference evidence="4 5" key="1">
    <citation type="submission" date="2012-09" db="EMBL/GenBank/DDBJ databases">
        <title>Genome Sequence of alkane-degrading Bacterium Alcanivorax sp. 6-D-6.</title>
        <authorList>
            <person name="Lai Q."/>
            <person name="Shao Z."/>
        </authorList>
    </citation>
    <scope>NUCLEOTIDE SEQUENCE [LARGE SCALE GENOMIC DNA]</scope>
    <source>
        <strain evidence="4 5">6-D-6</strain>
    </source>
</reference>
<keyword evidence="1" id="KW-0805">Transcription regulation</keyword>
<protein>
    <submittedName>
        <fullName evidence="4">AraC family transcriptional regulator</fullName>
    </submittedName>
</protein>